<feature type="region of interest" description="Disordered" evidence="4">
    <location>
        <begin position="417"/>
        <end position="439"/>
    </location>
</feature>
<dbReference type="AlphaFoldDB" id="A0A085NCN6"/>
<dbReference type="GO" id="GO:0016567">
    <property type="term" value="P:protein ubiquitination"/>
    <property type="evidence" value="ECO:0007669"/>
    <property type="project" value="TreeGrafter"/>
</dbReference>
<dbReference type="Proteomes" id="UP000030758">
    <property type="component" value="Unassembled WGS sequence"/>
</dbReference>
<evidence type="ECO:0000259" key="5">
    <source>
        <dbReference type="PROSITE" id="PS50089"/>
    </source>
</evidence>
<name>A0A085NCN6_9BILA</name>
<dbReference type="EMBL" id="KL367517">
    <property type="protein sequence ID" value="KFD67232.1"/>
    <property type="molecule type" value="Genomic_DNA"/>
</dbReference>
<accession>A0A085NCN6</accession>
<keyword evidence="2" id="KW-0862">Zinc</keyword>
<dbReference type="PANTHER" id="PTHR22996">
    <property type="entry name" value="MAHOGUNIN"/>
    <property type="match status" value="1"/>
</dbReference>
<dbReference type="PANTHER" id="PTHR22996:SF0">
    <property type="entry name" value="RE60872P-RELATED"/>
    <property type="match status" value="1"/>
</dbReference>
<dbReference type="InterPro" id="IPR045194">
    <property type="entry name" value="MGRN1/RNF157-like"/>
</dbReference>
<dbReference type="GO" id="GO:0008270">
    <property type="term" value="F:zinc ion binding"/>
    <property type="evidence" value="ECO:0007669"/>
    <property type="project" value="UniProtKB-KW"/>
</dbReference>
<feature type="domain" description="RING-type" evidence="5">
    <location>
        <begin position="305"/>
        <end position="344"/>
    </location>
</feature>
<keyword evidence="1 3" id="KW-0479">Metal-binding</keyword>
<dbReference type="Pfam" id="PF13920">
    <property type="entry name" value="zf-C3HC4_3"/>
    <property type="match status" value="1"/>
</dbReference>
<evidence type="ECO:0000256" key="2">
    <source>
        <dbReference type="ARBA" id="ARBA00022833"/>
    </source>
</evidence>
<dbReference type="SUPFAM" id="SSF57850">
    <property type="entry name" value="RING/U-box"/>
    <property type="match status" value="1"/>
</dbReference>
<dbReference type="Gene3D" id="3.30.40.10">
    <property type="entry name" value="Zinc/RING finger domain, C3HC4 (zinc finger)"/>
    <property type="match status" value="1"/>
</dbReference>
<dbReference type="InterPro" id="IPR013083">
    <property type="entry name" value="Znf_RING/FYVE/PHD"/>
</dbReference>
<protein>
    <recommendedName>
        <fullName evidence="5">RING-type domain-containing protein</fullName>
    </recommendedName>
</protein>
<dbReference type="SMART" id="SM00184">
    <property type="entry name" value="RING"/>
    <property type="match status" value="1"/>
</dbReference>
<evidence type="ECO:0000256" key="1">
    <source>
        <dbReference type="ARBA" id="ARBA00022771"/>
    </source>
</evidence>
<dbReference type="PROSITE" id="PS50089">
    <property type="entry name" value="ZF_RING_2"/>
    <property type="match status" value="1"/>
</dbReference>
<feature type="compositionally biased region" description="Polar residues" evidence="4">
    <location>
        <begin position="470"/>
        <end position="482"/>
    </location>
</feature>
<reference evidence="6" key="1">
    <citation type="journal article" date="2014" name="Nat. Genet.">
        <title>Genome and transcriptome of the porcine whipworm Trichuris suis.</title>
        <authorList>
            <person name="Jex A.R."/>
            <person name="Nejsum P."/>
            <person name="Schwarz E.M."/>
            <person name="Hu L."/>
            <person name="Young N.D."/>
            <person name="Hall R.S."/>
            <person name="Korhonen P.K."/>
            <person name="Liao S."/>
            <person name="Thamsborg S."/>
            <person name="Xia J."/>
            <person name="Xu P."/>
            <person name="Wang S."/>
            <person name="Scheerlinck J.P."/>
            <person name="Hofmann A."/>
            <person name="Sternberg P.W."/>
            <person name="Wang J."/>
            <person name="Gasser R.B."/>
        </authorList>
    </citation>
    <scope>NUCLEOTIDE SEQUENCE [LARGE SCALE GENOMIC DNA]</scope>
    <source>
        <strain evidence="6">DCEP-RM93F</strain>
    </source>
</reference>
<keyword evidence="1 3" id="KW-0863">Zinc-finger</keyword>
<dbReference type="GO" id="GO:0061630">
    <property type="term" value="F:ubiquitin protein ligase activity"/>
    <property type="evidence" value="ECO:0007669"/>
    <property type="project" value="UniProtKB-EC"/>
</dbReference>
<evidence type="ECO:0000256" key="3">
    <source>
        <dbReference type="PROSITE-ProRule" id="PRU00175"/>
    </source>
</evidence>
<organism evidence="6">
    <name type="scientific">Trichuris suis</name>
    <name type="common">pig whipworm</name>
    <dbReference type="NCBI Taxonomy" id="68888"/>
    <lineage>
        <taxon>Eukaryota</taxon>
        <taxon>Metazoa</taxon>
        <taxon>Ecdysozoa</taxon>
        <taxon>Nematoda</taxon>
        <taxon>Enoplea</taxon>
        <taxon>Dorylaimia</taxon>
        <taxon>Trichinellida</taxon>
        <taxon>Trichuridae</taxon>
        <taxon>Trichuris</taxon>
    </lineage>
</organism>
<gene>
    <name evidence="6" type="ORF">M514_07595</name>
</gene>
<dbReference type="InterPro" id="IPR001841">
    <property type="entry name" value="Znf_RING"/>
</dbReference>
<sequence length="482" mass="53751">MGVAFGRHATPADEDAPNFSNSYKYLLRSGCYFGNHFMLGDERFETSQPECFLFGENKDLNFLCRKPVTYPYVYQSSSEPYQALHCMVIVRRESLKFVKAQSNPDSGSDDSSNSCRYHIEFVLDCDAPCTMVIYYFATETITSDACMPSDFSYSTKRPELTSKPYQFDTGANQVFCDFDHVFDPSLFKASEVWFFFAACSFDAIRLQLLYDQDKETIPIVIHCFTRPHSSSEMPQHHSTIAVAERSGDSNGFTLKPIKQKFYVDNVCYLLQEVYGLENKGISNVSASGGQEGSSGDSREECGAECVVCMSEWRDTLILPCRHLCICSTCAQSLRYKVNNCPICRAPFRALLQVKTVKSSRMPPIACASAAESSLTYEPTPNFNKYELVPLIEALNGPIVPSGTQCLSLAAQNASIVRGSSPSAAPRKQNAKKTGRPTSLEVQEVLTPEHIVMRVFELSDKPKCLDEDKNSAQSTSSLYHTSL</sequence>
<feature type="region of interest" description="Disordered" evidence="4">
    <location>
        <begin position="463"/>
        <end position="482"/>
    </location>
</feature>
<evidence type="ECO:0000313" key="6">
    <source>
        <dbReference type="EMBL" id="KFD67232.1"/>
    </source>
</evidence>
<dbReference type="GO" id="GO:0005737">
    <property type="term" value="C:cytoplasm"/>
    <property type="evidence" value="ECO:0007669"/>
    <property type="project" value="TreeGrafter"/>
</dbReference>
<evidence type="ECO:0000256" key="4">
    <source>
        <dbReference type="SAM" id="MobiDB-lite"/>
    </source>
</evidence>
<proteinExistence type="predicted"/>